<dbReference type="GO" id="GO:0019843">
    <property type="term" value="F:rRNA binding"/>
    <property type="evidence" value="ECO:0007669"/>
    <property type="project" value="UniProtKB-UniRule"/>
</dbReference>
<dbReference type="InterPro" id="IPR000244">
    <property type="entry name" value="Ribosomal_bL9"/>
</dbReference>
<keyword evidence="3 7" id="KW-0694">RNA-binding</keyword>
<dbReference type="Gene3D" id="3.10.430.100">
    <property type="entry name" value="Ribosomal protein L9, C-terminal domain"/>
    <property type="match status" value="1"/>
</dbReference>
<dbReference type="HAMAP" id="MF_00503">
    <property type="entry name" value="Ribosomal_bL9"/>
    <property type="match status" value="1"/>
</dbReference>
<dbReference type="InterPro" id="IPR036791">
    <property type="entry name" value="Ribosomal_bL9_C_sf"/>
</dbReference>
<dbReference type="GO" id="GO:0005840">
    <property type="term" value="C:ribosome"/>
    <property type="evidence" value="ECO:0007669"/>
    <property type="project" value="UniProtKB-KW"/>
</dbReference>
<organism evidence="10 11">
    <name type="scientific">Candidatus Erwinia haradaeae</name>
    <dbReference type="NCBI Taxonomy" id="1922217"/>
    <lineage>
        <taxon>Bacteria</taxon>
        <taxon>Pseudomonadati</taxon>
        <taxon>Pseudomonadota</taxon>
        <taxon>Gammaproteobacteria</taxon>
        <taxon>Enterobacterales</taxon>
        <taxon>Erwiniaceae</taxon>
        <taxon>Erwinia</taxon>
    </lineage>
</organism>
<dbReference type="GO" id="GO:0006412">
    <property type="term" value="P:translation"/>
    <property type="evidence" value="ECO:0007669"/>
    <property type="project" value="UniProtKB-UniRule"/>
</dbReference>
<dbReference type="InterPro" id="IPR036935">
    <property type="entry name" value="Ribosomal_bL9_N_sf"/>
</dbReference>
<evidence type="ECO:0000256" key="7">
    <source>
        <dbReference type="HAMAP-Rule" id="MF_00503"/>
    </source>
</evidence>
<dbReference type="GO" id="GO:0003735">
    <property type="term" value="F:structural constituent of ribosome"/>
    <property type="evidence" value="ECO:0007669"/>
    <property type="project" value="InterPro"/>
</dbReference>
<evidence type="ECO:0000256" key="2">
    <source>
        <dbReference type="ARBA" id="ARBA00022730"/>
    </source>
</evidence>
<keyword evidence="5 7" id="KW-0687">Ribonucleoprotein</keyword>
<keyword evidence="4 7" id="KW-0689">Ribosomal protein</keyword>
<feature type="domain" description="Large ribosomal subunit protein bL9 C-terminal" evidence="9">
    <location>
        <begin position="64"/>
        <end position="147"/>
    </location>
</feature>
<evidence type="ECO:0000313" key="11">
    <source>
        <dbReference type="Proteomes" id="UP000294418"/>
    </source>
</evidence>
<dbReference type="FunFam" id="3.40.5.10:FF:000001">
    <property type="entry name" value="50S ribosomal protein L9"/>
    <property type="match status" value="1"/>
</dbReference>
<dbReference type="Pfam" id="PF03948">
    <property type="entry name" value="Ribosomal_L9_C"/>
    <property type="match status" value="1"/>
</dbReference>
<dbReference type="RefSeq" id="WP_157989875.1">
    <property type="nucleotide sequence ID" value="NZ_LR217720.1"/>
</dbReference>
<sequence>MQVILLDKIVNLGSLGDQVSVKAGYARNCLIPQGKAVAATKKNIEFFKAQRTELETKVSKVLNAAYERAKKMSDLKSITIVSKAGHEGKLFGSIGTRDIAEAMIQSGVAVEKSEVRLSNGLLRTVGEHEVGFQIHSEVFVKLTLNIIPKN</sequence>
<dbReference type="SUPFAM" id="SSF55658">
    <property type="entry name" value="L9 N-domain-like"/>
    <property type="match status" value="1"/>
</dbReference>
<reference evidence="10 11" key="1">
    <citation type="submission" date="2019-02" db="EMBL/GenBank/DDBJ databases">
        <authorList>
            <person name="Manzano-Marin A."/>
            <person name="Manzano-Marin A."/>
        </authorList>
    </citation>
    <scope>NUCLEOTIDE SEQUENCE [LARGE SCALE GENOMIC DNA]</scope>
    <source>
        <strain evidence="10 11">ErCilaricifoliae</strain>
    </source>
</reference>
<evidence type="ECO:0000256" key="3">
    <source>
        <dbReference type="ARBA" id="ARBA00022884"/>
    </source>
</evidence>
<comment type="similarity">
    <text evidence="1 7">Belongs to the bacterial ribosomal protein bL9 family.</text>
</comment>
<dbReference type="Gene3D" id="3.40.5.10">
    <property type="entry name" value="Ribosomal protein L9, N-terminal domain"/>
    <property type="match status" value="1"/>
</dbReference>
<evidence type="ECO:0000256" key="6">
    <source>
        <dbReference type="ARBA" id="ARBA00035292"/>
    </source>
</evidence>
<dbReference type="InterPro" id="IPR020070">
    <property type="entry name" value="Ribosomal_bL9_N"/>
</dbReference>
<accession>A0A451DDC4</accession>
<dbReference type="AlphaFoldDB" id="A0A451DDC4"/>
<dbReference type="InterPro" id="IPR020594">
    <property type="entry name" value="Ribosomal_bL9_bac/chp"/>
</dbReference>
<evidence type="ECO:0000256" key="5">
    <source>
        <dbReference type="ARBA" id="ARBA00023274"/>
    </source>
</evidence>
<dbReference type="InterPro" id="IPR009027">
    <property type="entry name" value="Ribosomal_bL9/RNase_H1_N"/>
</dbReference>
<dbReference type="InterPro" id="IPR020069">
    <property type="entry name" value="Ribosomal_bL9_C"/>
</dbReference>
<proteinExistence type="inferred from homology"/>
<dbReference type="Pfam" id="PF01281">
    <property type="entry name" value="Ribosomal_L9_N"/>
    <property type="match status" value="1"/>
</dbReference>
<dbReference type="NCBIfam" id="TIGR00158">
    <property type="entry name" value="L9"/>
    <property type="match status" value="1"/>
</dbReference>
<dbReference type="SUPFAM" id="SSF55653">
    <property type="entry name" value="Ribosomal protein L9 C-domain"/>
    <property type="match status" value="1"/>
</dbReference>
<dbReference type="GO" id="GO:1990904">
    <property type="term" value="C:ribonucleoprotein complex"/>
    <property type="evidence" value="ECO:0007669"/>
    <property type="project" value="UniProtKB-KW"/>
</dbReference>
<dbReference type="PANTHER" id="PTHR21368">
    <property type="entry name" value="50S RIBOSOMAL PROTEIN L9"/>
    <property type="match status" value="1"/>
</dbReference>
<evidence type="ECO:0000313" key="10">
    <source>
        <dbReference type="EMBL" id="VFP84411.1"/>
    </source>
</evidence>
<dbReference type="OrthoDB" id="9788336at2"/>
<dbReference type="Proteomes" id="UP000294418">
    <property type="component" value="Chromosome"/>
</dbReference>
<comment type="function">
    <text evidence="7">Binds to the 23S rRNA.</text>
</comment>
<evidence type="ECO:0000259" key="8">
    <source>
        <dbReference type="Pfam" id="PF01281"/>
    </source>
</evidence>
<name>A0A451DDC4_9GAMM</name>
<keyword evidence="2 7" id="KW-0699">rRNA-binding</keyword>
<protein>
    <recommendedName>
        <fullName evidence="6 7">Large ribosomal subunit protein bL9</fullName>
    </recommendedName>
</protein>
<evidence type="ECO:0000259" key="9">
    <source>
        <dbReference type="Pfam" id="PF03948"/>
    </source>
</evidence>
<evidence type="ECO:0000256" key="4">
    <source>
        <dbReference type="ARBA" id="ARBA00022980"/>
    </source>
</evidence>
<gene>
    <name evidence="7 10" type="primary">rplI</name>
    <name evidence="10" type="ORF">ERCILAFE3058_500</name>
</gene>
<dbReference type="EMBL" id="LR217720">
    <property type="protein sequence ID" value="VFP84411.1"/>
    <property type="molecule type" value="Genomic_DNA"/>
</dbReference>
<feature type="domain" description="Ribosomal protein L9" evidence="8">
    <location>
        <begin position="1"/>
        <end position="45"/>
    </location>
</feature>
<evidence type="ECO:0000256" key="1">
    <source>
        <dbReference type="ARBA" id="ARBA00010605"/>
    </source>
</evidence>